<dbReference type="AlphaFoldDB" id="A0A165EJA6"/>
<feature type="region of interest" description="Disordered" evidence="1">
    <location>
        <begin position="122"/>
        <end position="192"/>
    </location>
</feature>
<dbReference type="PROSITE" id="PS00036">
    <property type="entry name" value="BZIP_BASIC"/>
    <property type="match status" value="1"/>
</dbReference>
<dbReference type="Proteomes" id="UP000076842">
    <property type="component" value="Unassembled WGS sequence"/>
</dbReference>
<feature type="compositionally biased region" description="Low complexity" evidence="1">
    <location>
        <begin position="1"/>
        <end position="16"/>
    </location>
</feature>
<dbReference type="InParanoid" id="A0A165EJA6"/>
<reference evidence="3 4" key="1">
    <citation type="journal article" date="2016" name="Mol. Biol. Evol.">
        <title>Comparative Genomics of Early-Diverging Mushroom-Forming Fungi Provides Insights into the Origins of Lignocellulose Decay Capabilities.</title>
        <authorList>
            <person name="Nagy L.G."/>
            <person name="Riley R."/>
            <person name="Tritt A."/>
            <person name="Adam C."/>
            <person name="Daum C."/>
            <person name="Floudas D."/>
            <person name="Sun H."/>
            <person name="Yadav J.S."/>
            <person name="Pangilinan J."/>
            <person name="Larsson K.H."/>
            <person name="Matsuura K."/>
            <person name="Barry K."/>
            <person name="Labutti K."/>
            <person name="Kuo R."/>
            <person name="Ohm R.A."/>
            <person name="Bhattacharya S.S."/>
            <person name="Shirouzu T."/>
            <person name="Yoshinaga Y."/>
            <person name="Martin F.M."/>
            <person name="Grigoriev I.V."/>
            <person name="Hibbett D.S."/>
        </authorList>
    </citation>
    <scope>NUCLEOTIDE SEQUENCE [LARGE SCALE GENOMIC DNA]</scope>
    <source>
        <strain evidence="3 4">HHB12733</strain>
    </source>
</reference>
<feature type="compositionally biased region" description="Low complexity" evidence="1">
    <location>
        <begin position="151"/>
        <end position="163"/>
    </location>
</feature>
<feature type="region of interest" description="Disordered" evidence="1">
    <location>
        <begin position="1"/>
        <end position="40"/>
    </location>
</feature>
<dbReference type="GO" id="GO:0003700">
    <property type="term" value="F:DNA-binding transcription factor activity"/>
    <property type="evidence" value="ECO:0007669"/>
    <property type="project" value="InterPro"/>
</dbReference>
<feature type="compositionally biased region" description="Polar residues" evidence="1">
    <location>
        <begin position="246"/>
        <end position="256"/>
    </location>
</feature>
<feature type="compositionally biased region" description="Basic and acidic residues" evidence="1">
    <location>
        <begin position="18"/>
        <end position="27"/>
    </location>
</feature>
<keyword evidence="4" id="KW-1185">Reference proteome</keyword>
<dbReference type="STRING" id="1353952.A0A165EJA6"/>
<evidence type="ECO:0000313" key="4">
    <source>
        <dbReference type="Proteomes" id="UP000076842"/>
    </source>
</evidence>
<feature type="compositionally biased region" description="Pro residues" evidence="1">
    <location>
        <begin position="263"/>
        <end position="272"/>
    </location>
</feature>
<evidence type="ECO:0000256" key="1">
    <source>
        <dbReference type="SAM" id="MobiDB-lite"/>
    </source>
</evidence>
<evidence type="ECO:0000259" key="2">
    <source>
        <dbReference type="PROSITE" id="PS00036"/>
    </source>
</evidence>
<dbReference type="OrthoDB" id="10453970at2759"/>
<dbReference type="CDD" id="cd14688">
    <property type="entry name" value="bZIP_YAP"/>
    <property type="match status" value="1"/>
</dbReference>
<sequence>MSYRSSGPPQDSPSPGERGGDRPERSRNAKAQAKHRAKRAAYVKGLEDDVGRLKAQLEAVMTQRGLSAMAGSSHGPMPMGSELEGRRSQELELELARVRSENAALRAQLQRTGVSISHMDMYGGMDRPHSGSYQQRPHMDMHGVYPHPPRSGSASSNSESSISPAVQQPPPPMLSRSHNQAGQVQPSQESMASSSASIPFYLLPLPPNHQFNSLLIACARASSPQPSSSTAQSSISPLTPPGDLQGTPQSLHTSSDGRGHNHPSPPLLPSPPSAFGDIGNNQNLPLSDDRAPLREFLPQQLSRGDSQAIYQPGPYDHLTPSLHSYQANTPPSTLPPICAIQ</sequence>
<organism evidence="3 4">
    <name type="scientific">Calocera cornea HHB12733</name>
    <dbReference type="NCBI Taxonomy" id="1353952"/>
    <lineage>
        <taxon>Eukaryota</taxon>
        <taxon>Fungi</taxon>
        <taxon>Dikarya</taxon>
        <taxon>Basidiomycota</taxon>
        <taxon>Agaricomycotina</taxon>
        <taxon>Dacrymycetes</taxon>
        <taxon>Dacrymycetales</taxon>
        <taxon>Dacrymycetaceae</taxon>
        <taxon>Calocera</taxon>
    </lineage>
</organism>
<evidence type="ECO:0000313" key="3">
    <source>
        <dbReference type="EMBL" id="KZT54982.1"/>
    </source>
</evidence>
<name>A0A165EJA6_9BASI</name>
<feature type="domain" description="BZIP" evidence="2">
    <location>
        <begin position="25"/>
        <end position="38"/>
    </location>
</feature>
<gene>
    <name evidence="3" type="ORF">CALCODRAFT_368210</name>
</gene>
<feature type="region of interest" description="Disordered" evidence="1">
    <location>
        <begin position="223"/>
        <end position="289"/>
    </location>
</feature>
<accession>A0A165EJA6</accession>
<protein>
    <recommendedName>
        <fullName evidence="2">BZIP domain-containing protein</fullName>
    </recommendedName>
</protein>
<feature type="compositionally biased region" description="Low complexity" evidence="1">
    <location>
        <begin position="223"/>
        <end position="237"/>
    </location>
</feature>
<dbReference type="InterPro" id="IPR004827">
    <property type="entry name" value="bZIP"/>
</dbReference>
<feature type="compositionally biased region" description="Polar residues" evidence="1">
    <location>
        <begin position="176"/>
        <end position="186"/>
    </location>
</feature>
<proteinExistence type="predicted"/>
<dbReference type="EMBL" id="KV424003">
    <property type="protein sequence ID" value="KZT54982.1"/>
    <property type="molecule type" value="Genomic_DNA"/>
</dbReference>